<keyword evidence="11" id="KW-1185">Reference proteome</keyword>
<dbReference type="AlphaFoldDB" id="A0A6L6YIU0"/>
<keyword evidence="6" id="KW-0249">Electron transport</keyword>
<dbReference type="Pfam" id="PF14537">
    <property type="entry name" value="Cytochrom_c3_2"/>
    <property type="match status" value="1"/>
</dbReference>
<proteinExistence type="predicted"/>
<keyword evidence="5" id="KW-0479">Metal-binding</keyword>
<dbReference type="RefSeq" id="WP_160335042.1">
    <property type="nucleotide sequence ID" value="NZ_CALPCR010000001.1"/>
</dbReference>
<evidence type="ECO:0000313" key="10">
    <source>
        <dbReference type="EMBL" id="MVX56608.1"/>
    </source>
</evidence>
<protein>
    <submittedName>
        <fullName evidence="10">Cytochrome c3</fullName>
    </submittedName>
</protein>
<dbReference type="EMBL" id="WSRP01000013">
    <property type="protein sequence ID" value="MVX56608.1"/>
    <property type="molecule type" value="Genomic_DNA"/>
</dbReference>
<dbReference type="OrthoDB" id="5465261at2"/>
<reference evidence="10 11" key="1">
    <citation type="submission" date="2019-12" db="EMBL/GenBank/DDBJ databases">
        <title>Microbes associate with the intestines of laboratory mice.</title>
        <authorList>
            <person name="Navarre W."/>
            <person name="Wong E."/>
        </authorList>
    </citation>
    <scope>NUCLEOTIDE SEQUENCE [LARGE SCALE GENOMIC DNA]</scope>
    <source>
        <strain evidence="10 11">NM82_D38</strain>
    </source>
</reference>
<accession>A0A6L6YIU0</accession>
<dbReference type="Gene3D" id="1.10.1130.10">
    <property type="entry name" value="Flavocytochrome C3, Chain A"/>
    <property type="match status" value="1"/>
</dbReference>
<evidence type="ECO:0000256" key="3">
    <source>
        <dbReference type="ARBA" id="ARBA00022448"/>
    </source>
</evidence>
<keyword evidence="7" id="KW-0408">Iron</keyword>
<comment type="caution">
    <text evidence="10">The sequence shown here is derived from an EMBL/GenBank/DDBJ whole genome shotgun (WGS) entry which is preliminary data.</text>
</comment>
<gene>
    <name evidence="10" type="ORF">E5987_05205</name>
</gene>
<feature type="signal peptide" evidence="8">
    <location>
        <begin position="1"/>
        <end position="21"/>
    </location>
</feature>
<evidence type="ECO:0000256" key="1">
    <source>
        <dbReference type="ARBA" id="ARBA00001926"/>
    </source>
</evidence>
<sequence>MKKIMLLSCFLAVCFTGFAQAAEQGKFGADRHVAKGVPCAACHGEKNEISAPDINQCTKCHNPDELVEKTKNVKPQNPHTSPHYSNQLECTLCHVQHAEPENYCAQCHNFDFKVK</sequence>
<evidence type="ECO:0000313" key="11">
    <source>
        <dbReference type="Proteomes" id="UP000472580"/>
    </source>
</evidence>
<comment type="cofactor">
    <cofactor evidence="1">
        <name>heme c</name>
        <dbReference type="ChEBI" id="CHEBI:61717"/>
    </cofactor>
</comment>
<evidence type="ECO:0000259" key="9">
    <source>
        <dbReference type="Pfam" id="PF14537"/>
    </source>
</evidence>
<keyword evidence="8" id="KW-0732">Signal</keyword>
<evidence type="ECO:0000256" key="7">
    <source>
        <dbReference type="ARBA" id="ARBA00023004"/>
    </source>
</evidence>
<keyword evidence="4" id="KW-0349">Heme</keyword>
<dbReference type="InterPro" id="IPR012286">
    <property type="entry name" value="Tetrahaem_cytochrome"/>
</dbReference>
<feature type="domain" description="Tetrahaem cytochrome" evidence="9">
    <location>
        <begin position="32"/>
        <end position="109"/>
    </location>
</feature>
<comment type="subcellular location">
    <subcellularLocation>
        <location evidence="2">Cell envelope</location>
    </subcellularLocation>
</comment>
<name>A0A6L6YIU0_9BURK</name>
<dbReference type="Proteomes" id="UP000472580">
    <property type="component" value="Unassembled WGS sequence"/>
</dbReference>
<dbReference type="InterPro" id="IPR036280">
    <property type="entry name" value="Multihaem_cyt_sf"/>
</dbReference>
<organism evidence="10 11">
    <name type="scientific">Parasutterella muris</name>
    <dbReference type="NCBI Taxonomy" id="2565572"/>
    <lineage>
        <taxon>Bacteria</taxon>
        <taxon>Pseudomonadati</taxon>
        <taxon>Pseudomonadota</taxon>
        <taxon>Betaproteobacteria</taxon>
        <taxon>Burkholderiales</taxon>
        <taxon>Sutterellaceae</taxon>
        <taxon>Parasutterella</taxon>
    </lineage>
</organism>
<evidence type="ECO:0000256" key="8">
    <source>
        <dbReference type="SAM" id="SignalP"/>
    </source>
</evidence>
<evidence type="ECO:0000256" key="6">
    <source>
        <dbReference type="ARBA" id="ARBA00022982"/>
    </source>
</evidence>
<evidence type="ECO:0000256" key="2">
    <source>
        <dbReference type="ARBA" id="ARBA00004196"/>
    </source>
</evidence>
<feature type="chain" id="PRO_5026976055" evidence="8">
    <location>
        <begin position="22"/>
        <end position="115"/>
    </location>
</feature>
<evidence type="ECO:0000256" key="5">
    <source>
        <dbReference type="ARBA" id="ARBA00022723"/>
    </source>
</evidence>
<keyword evidence="3" id="KW-0813">Transport</keyword>
<evidence type="ECO:0000256" key="4">
    <source>
        <dbReference type="ARBA" id="ARBA00022617"/>
    </source>
</evidence>
<dbReference type="SUPFAM" id="SSF48695">
    <property type="entry name" value="Multiheme cytochromes"/>
    <property type="match status" value="1"/>
</dbReference>
<dbReference type="GO" id="GO:0046872">
    <property type="term" value="F:metal ion binding"/>
    <property type="evidence" value="ECO:0007669"/>
    <property type="project" value="UniProtKB-KW"/>
</dbReference>
<dbReference type="GO" id="GO:0030313">
    <property type="term" value="C:cell envelope"/>
    <property type="evidence" value="ECO:0007669"/>
    <property type="project" value="UniProtKB-SubCell"/>
</dbReference>